<accession>A0A5K1F5M1</accession>
<dbReference type="EMBL" id="LR721785">
    <property type="protein sequence ID" value="VVW58775.1"/>
    <property type="molecule type" value="Genomic_DNA"/>
</dbReference>
<gene>
    <name evidence="1" type="ORF">NYM_LOCUS22801</name>
</gene>
<proteinExistence type="predicted"/>
<dbReference type="PANTHER" id="PTHR35687">
    <property type="entry name" value="OS07G0516700 PROTEIN"/>
    <property type="match status" value="1"/>
</dbReference>
<organism evidence="1">
    <name type="scientific">Nymphaea colorata</name>
    <name type="common">pocket water lily</name>
    <dbReference type="NCBI Taxonomy" id="210225"/>
    <lineage>
        <taxon>Eukaryota</taxon>
        <taxon>Viridiplantae</taxon>
        <taxon>Streptophyta</taxon>
        <taxon>Embryophyta</taxon>
        <taxon>Tracheophyta</taxon>
        <taxon>Spermatophyta</taxon>
        <taxon>Magnoliopsida</taxon>
        <taxon>Nymphaeales</taxon>
        <taxon>Nymphaeaceae</taxon>
        <taxon>Nymphaea</taxon>
    </lineage>
</organism>
<dbReference type="AlphaFoldDB" id="A0A5K1F5M1"/>
<dbReference type="PANTHER" id="PTHR35687:SF1">
    <property type="entry name" value="OS07G0516700 PROTEIN"/>
    <property type="match status" value="1"/>
</dbReference>
<reference evidence="1" key="1">
    <citation type="submission" date="2019-09" db="EMBL/GenBank/DDBJ databases">
        <authorList>
            <person name="Zhang L."/>
        </authorList>
    </citation>
    <scope>NUCLEOTIDE SEQUENCE</scope>
</reference>
<dbReference type="Gramene" id="NC7G0031300.1">
    <property type="protein sequence ID" value="NC7G0031300.1:cds"/>
    <property type="gene ID" value="NC7G0031300"/>
</dbReference>
<sequence>MAQMIRGAYCYAKLEGNHEDEEEKRHRRAQYLIYKTMEKADSLLRKRPLPLRIRVCRRKMSKKMKRLRSRLQFAVSFLKVGFYGQLTEAIASLNPACY</sequence>
<evidence type="ECO:0000313" key="1">
    <source>
        <dbReference type="EMBL" id="VVW58775.1"/>
    </source>
</evidence>
<protein>
    <submittedName>
        <fullName evidence="1">Uncharacterized protein</fullName>
    </submittedName>
</protein>
<name>A0A5K1F5M1_9MAGN</name>